<accession>D2W2E5</accession>
<evidence type="ECO:0000313" key="4">
    <source>
        <dbReference type="Proteomes" id="UP000006671"/>
    </source>
</evidence>
<protein>
    <submittedName>
        <fullName evidence="3">Predicted protein</fullName>
    </submittedName>
</protein>
<reference evidence="3 4" key="1">
    <citation type="journal article" date="2010" name="Cell">
        <title>The genome of Naegleria gruberi illuminates early eukaryotic versatility.</title>
        <authorList>
            <person name="Fritz-Laylin L.K."/>
            <person name="Prochnik S.E."/>
            <person name="Ginger M.L."/>
            <person name="Dacks J.B."/>
            <person name="Carpenter M.L."/>
            <person name="Field M.C."/>
            <person name="Kuo A."/>
            <person name="Paredez A."/>
            <person name="Chapman J."/>
            <person name="Pham J."/>
            <person name="Shu S."/>
            <person name="Neupane R."/>
            <person name="Cipriano M."/>
            <person name="Mancuso J."/>
            <person name="Tu H."/>
            <person name="Salamov A."/>
            <person name="Lindquist E."/>
            <person name="Shapiro H."/>
            <person name="Lucas S."/>
            <person name="Grigoriev I.V."/>
            <person name="Cande W.Z."/>
            <person name="Fulton C."/>
            <person name="Rokhsar D.S."/>
            <person name="Dawson S.C."/>
        </authorList>
    </citation>
    <scope>NUCLEOTIDE SEQUENCE [LARGE SCALE GENOMIC DNA]</scope>
    <source>
        <strain evidence="3 4">NEG-M</strain>
    </source>
</reference>
<dbReference type="RefSeq" id="XP_002669444.1">
    <property type="nucleotide sequence ID" value="XM_002669398.1"/>
</dbReference>
<name>D2W2E5_NAEGR</name>
<dbReference type="EMBL" id="GG738926">
    <property type="protein sequence ID" value="EFC36700.1"/>
    <property type="molecule type" value="Genomic_DNA"/>
</dbReference>
<gene>
    <name evidence="3" type="ORF">NAEGRDRAFT_75560</name>
    <name evidence="2" type="ORF">NAEGRDRAFT_76411</name>
</gene>
<dbReference type="EMBL" id="GG738982">
    <property type="protein sequence ID" value="EFC35928.1"/>
    <property type="molecule type" value="Genomic_DNA"/>
</dbReference>
<evidence type="ECO:0000256" key="1">
    <source>
        <dbReference type="SAM" id="MobiDB-lite"/>
    </source>
</evidence>
<proteinExistence type="predicted"/>
<sequence length="225" mass="25429">MYYSKLSIVQFKEVKSSNKSSLPTSIVTKRRRGRPAKNDPKPILPIGYLQMITSTESLASSNSSVDKVVLLDTPNHCRQEDLDFKGLSQSGNSMTYFHNKACCSKEESSNNNISFLTTLNSRLHPQPIFNTTCNNNNCHHSPSSTNNNNVNNFIMMKSNDDNIDIDNNTRRCSMFVNYQCDVDDENSNFSQSRSIHSSGNSKVICINMRNRRPCRTSISIKDLLN</sequence>
<dbReference type="Proteomes" id="UP000006671">
    <property type="component" value="Unassembled WGS sequence"/>
</dbReference>
<dbReference type="AlphaFoldDB" id="D2W2E5"/>
<dbReference type="KEGG" id="ngr:NAEGRDRAFT_75560"/>
<organism evidence="4">
    <name type="scientific">Naegleria gruberi</name>
    <name type="common">Amoeba</name>
    <dbReference type="NCBI Taxonomy" id="5762"/>
    <lineage>
        <taxon>Eukaryota</taxon>
        <taxon>Discoba</taxon>
        <taxon>Heterolobosea</taxon>
        <taxon>Tetramitia</taxon>
        <taxon>Eutetramitia</taxon>
        <taxon>Vahlkampfiidae</taxon>
        <taxon>Naegleria</taxon>
    </lineage>
</organism>
<feature type="region of interest" description="Disordered" evidence="1">
    <location>
        <begin position="20"/>
        <end position="41"/>
    </location>
</feature>
<evidence type="ECO:0000313" key="2">
    <source>
        <dbReference type="EMBL" id="EFC35928.1"/>
    </source>
</evidence>
<dbReference type="GeneID" id="8860789"/>
<dbReference type="VEuPathDB" id="AmoebaDB:NAEGRDRAFT_76411"/>
<evidence type="ECO:0000313" key="3">
    <source>
        <dbReference type="EMBL" id="EFC36700.1"/>
    </source>
</evidence>
<keyword evidence="4" id="KW-1185">Reference proteome</keyword>